<dbReference type="EC" id="1.14.11.-" evidence="7"/>
<reference evidence="7 8" key="1">
    <citation type="submission" date="2024-03" db="EMBL/GenBank/DDBJ databases">
        <authorList>
            <person name="Jo J.-H."/>
        </authorList>
    </citation>
    <scope>NUCLEOTIDE SEQUENCE [LARGE SCALE GENOMIC DNA]</scope>
    <source>
        <strain evidence="7 8">PS1R-30</strain>
    </source>
</reference>
<dbReference type="Gene3D" id="3.60.130.10">
    <property type="entry name" value="Clavaminate synthase-like"/>
    <property type="match status" value="1"/>
</dbReference>
<evidence type="ECO:0000256" key="1">
    <source>
        <dbReference type="ARBA" id="ARBA00005896"/>
    </source>
</evidence>
<keyword evidence="5" id="KW-0408">Iron</keyword>
<dbReference type="SUPFAM" id="SSF51197">
    <property type="entry name" value="Clavaminate synthase-like"/>
    <property type="match status" value="1"/>
</dbReference>
<dbReference type="InterPro" id="IPR042098">
    <property type="entry name" value="TauD-like_sf"/>
</dbReference>
<dbReference type="InterPro" id="IPR003819">
    <property type="entry name" value="TauD/TfdA-like"/>
</dbReference>
<accession>A0ABU8RSK1</accession>
<proteinExistence type="inferred from homology"/>
<keyword evidence="8" id="KW-1185">Reference proteome</keyword>
<evidence type="ECO:0000259" key="6">
    <source>
        <dbReference type="Pfam" id="PF02668"/>
    </source>
</evidence>
<evidence type="ECO:0000256" key="2">
    <source>
        <dbReference type="ARBA" id="ARBA00022723"/>
    </source>
</evidence>
<dbReference type="RefSeq" id="WP_339585643.1">
    <property type="nucleotide sequence ID" value="NZ_JBBHJZ010000001.1"/>
</dbReference>
<sequence length="266" mass="29601">MTDGLIWRALEPFGVEIERDLAQPLSAPEAEQFRTLFNTHGLVIARGQALTMARQREVCGLLGPILLREGENGYMTNEGGGPSASELNWHSDAAYTAHPFDALSLHALDVVDGASSTRFARAEIELPDDLHAVLDGREQEMIAPHYTVLAEVTCDVRDPLAQKRGVRPALYRNPHNGRTCVWVNAMQTARLLDMGWEDSRDRLHAVYDHLYAPANVYEHRWHKGDIVIWDNIALQHRRGNVEGVGKRVLQRVIVGSEGVAPHVQAG</sequence>
<keyword evidence="4 7" id="KW-0560">Oxidoreductase</keyword>
<gene>
    <name evidence="7" type="ORF">WG901_03630</name>
</gene>
<dbReference type="Proteomes" id="UP001361239">
    <property type="component" value="Unassembled WGS sequence"/>
</dbReference>
<dbReference type="Pfam" id="PF02668">
    <property type="entry name" value="TauD"/>
    <property type="match status" value="1"/>
</dbReference>
<dbReference type="GO" id="GO:0051213">
    <property type="term" value="F:dioxygenase activity"/>
    <property type="evidence" value="ECO:0007669"/>
    <property type="project" value="UniProtKB-KW"/>
</dbReference>
<dbReference type="EMBL" id="JBBHJZ010000001">
    <property type="protein sequence ID" value="MEJ5975711.1"/>
    <property type="molecule type" value="Genomic_DNA"/>
</dbReference>
<evidence type="ECO:0000256" key="3">
    <source>
        <dbReference type="ARBA" id="ARBA00022964"/>
    </source>
</evidence>
<organism evidence="7 8">
    <name type="scientific">Novosphingobium anseongense</name>
    <dbReference type="NCBI Taxonomy" id="3133436"/>
    <lineage>
        <taxon>Bacteria</taxon>
        <taxon>Pseudomonadati</taxon>
        <taxon>Pseudomonadota</taxon>
        <taxon>Alphaproteobacteria</taxon>
        <taxon>Sphingomonadales</taxon>
        <taxon>Sphingomonadaceae</taxon>
        <taxon>Novosphingobium</taxon>
    </lineage>
</organism>
<evidence type="ECO:0000256" key="4">
    <source>
        <dbReference type="ARBA" id="ARBA00023002"/>
    </source>
</evidence>
<name>A0ABU8RSK1_9SPHN</name>
<protein>
    <submittedName>
        <fullName evidence="7">TauD/TfdA family dioxygenase</fullName>
        <ecNumber evidence="7">1.14.11.-</ecNumber>
    </submittedName>
</protein>
<feature type="domain" description="TauD/TfdA-like" evidence="6">
    <location>
        <begin position="9"/>
        <end position="252"/>
    </location>
</feature>
<evidence type="ECO:0000256" key="5">
    <source>
        <dbReference type="ARBA" id="ARBA00023004"/>
    </source>
</evidence>
<evidence type="ECO:0000313" key="8">
    <source>
        <dbReference type="Proteomes" id="UP001361239"/>
    </source>
</evidence>
<comment type="caution">
    <text evidence="7">The sequence shown here is derived from an EMBL/GenBank/DDBJ whole genome shotgun (WGS) entry which is preliminary data.</text>
</comment>
<comment type="similarity">
    <text evidence="1">Belongs to the TfdA dioxygenase family.</text>
</comment>
<dbReference type="PANTHER" id="PTHR43779">
    <property type="entry name" value="DIOXYGENASE RV0097-RELATED"/>
    <property type="match status" value="1"/>
</dbReference>
<dbReference type="InterPro" id="IPR051178">
    <property type="entry name" value="TfdA_dioxygenase"/>
</dbReference>
<keyword evidence="3 7" id="KW-0223">Dioxygenase</keyword>
<evidence type="ECO:0000313" key="7">
    <source>
        <dbReference type="EMBL" id="MEJ5975711.1"/>
    </source>
</evidence>
<keyword evidence="2" id="KW-0479">Metal-binding</keyword>
<dbReference type="PANTHER" id="PTHR43779:SF3">
    <property type="entry name" value="(3R)-3-[(CARBOXYMETHYL)AMINO]FATTY ACID OXYGENASE_DECARBOXYLASE"/>
    <property type="match status" value="1"/>
</dbReference>